<evidence type="ECO:0000256" key="7">
    <source>
        <dbReference type="PIRSR" id="PIRSR600183-50"/>
    </source>
</evidence>
<name>A0A6P1MHL3_9FIRM</name>
<dbReference type="InterPro" id="IPR022644">
    <property type="entry name" value="De-COase2_N"/>
</dbReference>
<evidence type="ECO:0000256" key="5">
    <source>
        <dbReference type="HAMAP-Rule" id="MF_02120"/>
    </source>
</evidence>
<dbReference type="RefSeq" id="WP_162361273.1">
    <property type="nucleotide sequence ID" value="NZ_CP047591.1"/>
</dbReference>
<dbReference type="Gene3D" id="3.20.20.10">
    <property type="entry name" value="Alanine racemase"/>
    <property type="match status" value="1"/>
</dbReference>
<comment type="similarity">
    <text evidence="5">Belongs to the Orn/Lys/Arg decarboxylase class-II family. LysA subfamily.</text>
</comment>
<evidence type="ECO:0000313" key="11">
    <source>
        <dbReference type="EMBL" id="QHI71498.1"/>
    </source>
</evidence>
<dbReference type="InterPro" id="IPR029066">
    <property type="entry name" value="PLP-binding_barrel"/>
</dbReference>
<dbReference type="EMBL" id="CP047591">
    <property type="protein sequence ID" value="QHI71498.1"/>
    <property type="molecule type" value="Genomic_DNA"/>
</dbReference>
<dbReference type="CDD" id="cd06828">
    <property type="entry name" value="PLPDE_III_DapDC"/>
    <property type="match status" value="1"/>
</dbReference>
<comment type="cofactor">
    <cofactor evidence="1 5 7 8">
        <name>pyridoxal 5'-phosphate</name>
        <dbReference type="ChEBI" id="CHEBI:597326"/>
    </cofactor>
</comment>
<dbReference type="PRINTS" id="PR01181">
    <property type="entry name" value="DAPDCRBXLASE"/>
</dbReference>
<feature type="binding site" evidence="5">
    <location>
        <position position="328"/>
    </location>
    <ligand>
        <name>substrate</name>
    </ligand>
</feature>
<dbReference type="AlphaFoldDB" id="A0A6P1MHL3"/>
<feature type="modified residue" description="N6-(pyridoxal phosphate)lysine" evidence="5 7">
    <location>
        <position position="61"/>
    </location>
</feature>
<comment type="function">
    <text evidence="5">Specifically catalyzes the decarboxylation of meso-diaminopimelate (meso-DAP) to L-lysine.</text>
</comment>
<feature type="binding site" evidence="5">
    <location>
        <position position="356"/>
    </location>
    <ligand>
        <name>substrate</name>
    </ligand>
</feature>
<dbReference type="Pfam" id="PF00278">
    <property type="entry name" value="Orn_DAP_Arg_deC"/>
    <property type="match status" value="1"/>
</dbReference>
<dbReference type="EC" id="4.1.1.20" evidence="5 6"/>
<dbReference type="InterPro" id="IPR022643">
    <property type="entry name" value="De-COase2_C"/>
</dbReference>
<evidence type="ECO:0000256" key="8">
    <source>
        <dbReference type="RuleBase" id="RU003738"/>
    </source>
</evidence>
<keyword evidence="3 5" id="KW-0663">Pyridoxal phosphate</keyword>
<dbReference type="GO" id="GO:0030170">
    <property type="term" value="F:pyridoxal phosphate binding"/>
    <property type="evidence" value="ECO:0007669"/>
    <property type="project" value="UniProtKB-UniRule"/>
</dbReference>
<feature type="binding site" evidence="5">
    <location>
        <begin position="284"/>
        <end position="287"/>
    </location>
    <ligand>
        <name>pyridoxal 5'-phosphate</name>
        <dbReference type="ChEBI" id="CHEBI:597326"/>
    </ligand>
</feature>
<organism evidence="11 12">
    <name type="scientific">Aminipila terrae</name>
    <dbReference type="NCBI Taxonomy" id="2697030"/>
    <lineage>
        <taxon>Bacteria</taxon>
        <taxon>Bacillati</taxon>
        <taxon>Bacillota</taxon>
        <taxon>Clostridia</taxon>
        <taxon>Peptostreptococcales</taxon>
        <taxon>Anaerovoracaceae</taxon>
        <taxon>Aminipila</taxon>
    </lineage>
</organism>
<dbReference type="PRINTS" id="PR01179">
    <property type="entry name" value="ODADCRBXLASE"/>
</dbReference>
<feature type="binding site" evidence="5">
    <location>
        <position position="384"/>
    </location>
    <ligand>
        <name>pyridoxal 5'-phosphate</name>
        <dbReference type="ChEBI" id="CHEBI:597326"/>
    </ligand>
</feature>
<evidence type="ECO:0000256" key="4">
    <source>
        <dbReference type="ARBA" id="ARBA00023239"/>
    </source>
</evidence>
<dbReference type="InterPro" id="IPR000183">
    <property type="entry name" value="Orn/DAP/Arg_de-COase"/>
</dbReference>
<proteinExistence type="inferred from homology"/>
<feature type="binding site" evidence="5">
    <location>
        <position position="384"/>
    </location>
    <ligand>
        <name>substrate</name>
    </ligand>
</feature>
<keyword evidence="5" id="KW-0028">Amino-acid biosynthesis</keyword>
<gene>
    <name evidence="5 11" type="primary">lysA</name>
    <name evidence="11" type="ORF">Ami3637_03075</name>
</gene>
<evidence type="ECO:0000256" key="2">
    <source>
        <dbReference type="ARBA" id="ARBA00022793"/>
    </source>
</evidence>
<dbReference type="PANTHER" id="PTHR43727">
    <property type="entry name" value="DIAMINOPIMELATE DECARBOXYLASE"/>
    <property type="match status" value="1"/>
</dbReference>
<dbReference type="PANTHER" id="PTHR43727:SF2">
    <property type="entry name" value="GROUP IV DECARBOXYLASE"/>
    <property type="match status" value="1"/>
</dbReference>
<evidence type="ECO:0000259" key="10">
    <source>
        <dbReference type="Pfam" id="PF02784"/>
    </source>
</evidence>
<sequence>MITEIKGNVMYFDGCSTVELAEKYGTPLYVYSENAILKECNEIKECFPDKYENTRVAYATKAFCSIAMCKIMEREGFCMDVVSGGELFTAIKAGFPAERIEFNGNNKLREELELAIEYGIGRIIIDGLQELHMIEEICKQKNKKINVLYRITPGVDSHTHNYITTGKKDSKFGIPLDADVIYPAVEAAINSPFVNFKGIHFHVGSQLFDNCSHLLALETTLQLVKKTKEKFDYDITELNIGGGFGVTYTDEQRKPYEYFVKPVMEKITEFFNQLGMERPAVVIEPGRSMVAEAGITLYKVGSIKEIKGIRKYVSIDGGMTDNIRPALYQAEYKGVIANKMDMPADDVVTVCGKCCETGDVLIKDGKFARAEQGDILAVLTTGAYGYSMASNYNKNPIPGVVLVKDGKSAEIIKKQSYEDMIERECYVEL</sequence>
<dbReference type="GO" id="GO:0008836">
    <property type="term" value="F:diaminopimelate decarboxylase activity"/>
    <property type="evidence" value="ECO:0007669"/>
    <property type="project" value="UniProtKB-UniRule"/>
</dbReference>
<feature type="domain" description="Orn/DAP/Arg decarboxylase 2 C-terminal" evidence="9">
    <location>
        <begin position="29"/>
        <end position="382"/>
    </location>
</feature>
<dbReference type="Proteomes" id="UP000463883">
    <property type="component" value="Chromosome"/>
</dbReference>
<feature type="binding site" evidence="5">
    <location>
        <position position="243"/>
    </location>
    <ligand>
        <name>pyridoxal 5'-phosphate</name>
        <dbReference type="ChEBI" id="CHEBI:597326"/>
    </ligand>
</feature>
<comment type="catalytic activity">
    <reaction evidence="5 8">
        <text>meso-2,6-diaminopimelate + H(+) = L-lysine + CO2</text>
        <dbReference type="Rhea" id="RHEA:15101"/>
        <dbReference type="ChEBI" id="CHEBI:15378"/>
        <dbReference type="ChEBI" id="CHEBI:16526"/>
        <dbReference type="ChEBI" id="CHEBI:32551"/>
        <dbReference type="ChEBI" id="CHEBI:57791"/>
        <dbReference type="EC" id="4.1.1.20"/>
    </reaction>
</comment>
<evidence type="ECO:0000256" key="6">
    <source>
        <dbReference type="NCBIfam" id="TIGR01048"/>
    </source>
</evidence>
<feature type="binding site" evidence="5">
    <location>
        <position position="324"/>
    </location>
    <ligand>
        <name>substrate</name>
    </ligand>
</feature>
<reference evidence="11 12" key="1">
    <citation type="submission" date="2020-01" db="EMBL/GenBank/DDBJ databases">
        <title>Genomic analysis of Aminipila sp. CBA3637.</title>
        <authorList>
            <person name="Kim Y.B."/>
            <person name="Roh S.W."/>
        </authorList>
    </citation>
    <scope>NUCLEOTIDE SEQUENCE [LARGE SCALE GENOMIC DNA]</scope>
    <source>
        <strain evidence="11 12">CBA3637</strain>
    </source>
</reference>
<dbReference type="NCBIfam" id="TIGR01048">
    <property type="entry name" value="lysA"/>
    <property type="match status" value="1"/>
</dbReference>
<dbReference type="SUPFAM" id="SSF51419">
    <property type="entry name" value="PLP-binding barrel"/>
    <property type="match status" value="1"/>
</dbReference>
<dbReference type="Pfam" id="PF02784">
    <property type="entry name" value="Orn_Arg_deC_N"/>
    <property type="match status" value="1"/>
</dbReference>
<dbReference type="SUPFAM" id="SSF50621">
    <property type="entry name" value="Alanine racemase C-terminal domain-like"/>
    <property type="match status" value="1"/>
</dbReference>
<protein>
    <recommendedName>
        <fullName evidence="5 6">Diaminopimelate decarboxylase</fullName>
        <shortName evidence="5">DAP decarboxylase</shortName>
        <shortName evidence="5">DAPDC</shortName>
        <ecNumber evidence="5 6">4.1.1.20</ecNumber>
    </recommendedName>
</protein>
<keyword evidence="4 5" id="KW-0456">Lyase</keyword>
<keyword evidence="5 8" id="KW-0457">Lysine biosynthesis</keyword>
<dbReference type="InterPro" id="IPR009006">
    <property type="entry name" value="Ala_racemase/Decarboxylase_C"/>
</dbReference>
<evidence type="ECO:0000256" key="3">
    <source>
        <dbReference type="ARBA" id="ARBA00022898"/>
    </source>
</evidence>
<evidence type="ECO:0000313" key="12">
    <source>
        <dbReference type="Proteomes" id="UP000463883"/>
    </source>
</evidence>
<dbReference type="GO" id="GO:0009089">
    <property type="term" value="P:lysine biosynthetic process via diaminopimelate"/>
    <property type="evidence" value="ECO:0007669"/>
    <property type="project" value="UniProtKB-UniRule"/>
</dbReference>
<dbReference type="Gene3D" id="2.40.37.10">
    <property type="entry name" value="Lyase, Ornithine Decarboxylase, Chain A, domain 1"/>
    <property type="match status" value="1"/>
</dbReference>
<accession>A0A6P1MHL3</accession>
<dbReference type="InterPro" id="IPR002986">
    <property type="entry name" value="DAP_deCOOHase_LysA"/>
</dbReference>
<dbReference type="UniPathway" id="UPA00034">
    <property type="reaction ID" value="UER00027"/>
</dbReference>
<feature type="domain" description="Orn/DAP/Arg decarboxylase 2 N-terminal" evidence="10">
    <location>
        <begin position="35"/>
        <end position="291"/>
    </location>
</feature>
<dbReference type="KEGG" id="amic:Ami3637_03075"/>
<feature type="binding site" evidence="5">
    <location>
        <position position="287"/>
    </location>
    <ligand>
        <name>substrate</name>
    </ligand>
</feature>
<comment type="pathway">
    <text evidence="5 8">Amino-acid biosynthesis; L-lysine biosynthesis via DAP pathway; L-lysine from DL-2,6-diaminopimelate: step 1/1.</text>
</comment>
<evidence type="ECO:0000259" key="9">
    <source>
        <dbReference type="Pfam" id="PF00278"/>
    </source>
</evidence>
<dbReference type="FunFam" id="3.20.20.10:FF:000003">
    <property type="entry name" value="Diaminopimelate decarboxylase"/>
    <property type="match status" value="1"/>
</dbReference>
<evidence type="ECO:0000256" key="1">
    <source>
        <dbReference type="ARBA" id="ARBA00001933"/>
    </source>
</evidence>
<keyword evidence="2 5" id="KW-0210">Decarboxylase</keyword>
<dbReference type="HAMAP" id="MF_02120">
    <property type="entry name" value="LysA"/>
    <property type="match status" value="1"/>
</dbReference>
<feature type="active site" description="Proton donor" evidence="7">
    <location>
        <position position="355"/>
    </location>
</feature>
<comment type="subunit">
    <text evidence="5">Homodimer.</text>
</comment>
<keyword evidence="12" id="KW-1185">Reference proteome</keyword>